<sequence>MHNILGFSCKAVLCPCPFKEAEAASFNSGNKRLQALSESADVSAPGIRRRNAGDKRKSRGFEEGDLALDEWGDLLVKNLLTTYIIRIPNENMLSSKIAVQNHRHTSMILKEGVTSSEDDIPNSSVKKQTYSLRRKAGSNVNKL</sequence>
<name>A0A1B0ADL6_GLOPL</name>
<dbReference type="VEuPathDB" id="VectorBase:GPAI042326"/>
<evidence type="ECO:0000313" key="2">
    <source>
        <dbReference type="EnsemblMetazoa" id="GPAI042326-PA"/>
    </source>
</evidence>
<evidence type="ECO:0000256" key="1">
    <source>
        <dbReference type="SAM" id="MobiDB-lite"/>
    </source>
</evidence>
<keyword evidence="3" id="KW-1185">Reference proteome</keyword>
<reference evidence="3" key="1">
    <citation type="submission" date="2014-03" db="EMBL/GenBank/DDBJ databases">
        <authorList>
            <person name="Aksoy S."/>
            <person name="Warren W."/>
            <person name="Wilson R.K."/>
        </authorList>
    </citation>
    <scope>NUCLEOTIDE SEQUENCE [LARGE SCALE GENOMIC DNA]</scope>
    <source>
        <strain evidence="3">IAEA</strain>
    </source>
</reference>
<organism evidence="2 3">
    <name type="scientific">Glossina pallidipes</name>
    <name type="common">Tsetse fly</name>
    <dbReference type="NCBI Taxonomy" id="7398"/>
    <lineage>
        <taxon>Eukaryota</taxon>
        <taxon>Metazoa</taxon>
        <taxon>Ecdysozoa</taxon>
        <taxon>Arthropoda</taxon>
        <taxon>Hexapoda</taxon>
        <taxon>Insecta</taxon>
        <taxon>Pterygota</taxon>
        <taxon>Neoptera</taxon>
        <taxon>Endopterygota</taxon>
        <taxon>Diptera</taxon>
        <taxon>Brachycera</taxon>
        <taxon>Muscomorpha</taxon>
        <taxon>Hippoboscoidea</taxon>
        <taxon>Glossinidae</taxon>
        <taxon>Glossina</taxon>
    </lineage>
</organism>
<accession>A0A1B0ADL6</accession>
<evidence type="ECO:0000313" key="3">
    <source>
        <dbReference type="Proteomes" id="UP000092445"/>
    </source>
</evidence>
<protein>
    <submittedName>
        <fullName evidence="2">Uncharacterized protein</fullName>
    </submittedName>
</protein>
<dbReference type="AlphaFoldDB" id="A0A1B0ADL6"/>
<reference evidence="2" key="2">
    <citation type="submission" date="2020-05" db="UniProtKB">
        <authorList>
            <consortium name="EnsemblMetazoa"/>
        </authorList>
    </citation>
    <scope>IDENTIFICATION</scope>
    <source>
        <strain evidence="2">IAEA</strain>
    </source>
</reference>
<dbReference type="Proteomes" id="UP000092445">
    <property type="component" value="Unassembled WGS sequence"/>
</dbReference>
<feature type="region of interest" description="Disordered" evidence="1">
    <location>
        <begin position="37"/>
        <end position="59"/>
    </location>
</feature>
<proteinExistence type="predicted"/>
<dbReference type="EnsemblMetazoa" id="GPAI042326-RA">
    <property type="protein sequence ID" value="GPAI042326-PA"/>
    <property type="gene ID" value="GPAI042326"/>
</dbReference>